<dbReference type="Proteomes" id="UP000249464">
    <property type="component" value="Unassembled WGS sequence"/>
</dbReference>
<evidence type="ECO:0000313" key="2">
    <source>
        <dbReference type="Proteomes" id="UP000249464"/>
    </source>
</evidence>
<reference evidence="1 2" key="1">
    <citation type="submission" date="2016-11" db="EMBL/GenBank/DDBJ databases">
        <authorList>
            <person name="Jaros S."/>
            <person name="Januszkiewicz K."/>
            <person name="Wedrychowicz H."/>
        </authorList>
    </citation>
    <scope>NUCLEOTIDE SEQUENCE [LARGE SCALE GENOMIC DNA]</scope>
</reference>
<protein>
    <submittedName>
        <fullName evidence="1">BQ5605_C001g00940 protein</fullName>
    </submittedName>
</protein>
<keyword evidence="2" id="KW-1185">Reference proteome</keyword>
<organism evidence="1 2">
    <name type="scientific">Microbotryum silenes-dioicae</name>
    <dbReference type="NCBI Taxonomy" id="796604"/>
    <lineage>
        <taxon>Eukaryota</taxon>
        <taxon>Fungi</taxon>
        <taxon>Dikarya</taxon>
        <taxon>Basidiomycota</taxon>
        <taxon>Pucciniomycotina</taxon>
        <taxon>Microbotryomycetes</taxon>
        <taxon>Microbotryales</taxon>
        <taxon>Microbotryaceae</taxon>
        <taxon>Microbotryum</taxon>
    </lineage>
</organism>
<name>A0A2X0M4Q1_9BASI</name>
<dbReference type="AlphaFoldDB" id="A0A2X0M4Q1"/>
<gene>
    <name evidence="1" type="primary">BQ5605_C001g00940</name>
    <name evidence="1" type="ORF">BQ5605_C001G00940</name>
</gene>
<proteinExistence type="predicted"/>
<dbReference type="EMBL" id="FQNC01000043">
    <property type="protein sequence ID" value="SGY50934.1"/>
    <property type="molecule type" value="Genomic_DNA"/>
</dbReference>
<sequence>MVRMTNMAADADGSRRHFSLPENTLRIRVRALVLGAKGDVVHHVRQVDDGGSMGSIVTASGHLGPRDGPQSEIGACAVHVFGRFGDRKRCRDMSSAVKDL</sequence>
<evidence type="ECO:0000313" key="1">
    <source>
        <dbReference type="EMBL" id="SGY50934.1"/>
    </source>
</evidence>
<accession>A0A2X0M4Q1</accession>